<reference evidence="2" key="1">
    <citation type="journal article" date="2023" name="G3 (Bethesda)">
        <title>A reference genome for the long-term kleptoplast-retaining sea slug Elysia crispata morphotype clarki.</title>
        <authorList>
            <person name="Eastman K.E."/>
            <person name="Pendleton A.L."/>
            <person name="Shaikh M.A."/>
            <person name="Suttiyut T."/>
            <person name="Ogas R."/>
            <person name="Tomko P."/>
            <person name="Gavelis G."/>
            <person name="Widhalm J.R."/>
            <person name="Wisecaver J.H."/>
        </authorList>
    </citation>
    <scope>NUCLEOTIDE SEQUENCE</scope>
    <source>
        <strain evidence="2">ECLA1</strain>
    </source>
</reference>
<name>A0AAE1DC50_9GAST</name>
<protein>
    <submittedName>
        <fullName evidence="2">Uncharacterized protein</fullName>
    </submittedName>
</protein>
<sequence>MYTLKVRALLKEHYPVHFLDSVHKLTNNIFATPCSYSNTVMRLPLKEKIQNAINKSVAANADGSRGNIHGSHYYYDCNNNGPEKDGGALIVGGRRRTRKKKNKKNGQQKKKRNSFGSENKGKYSSTSYRKGEDLLVMSF</sequence>
<accession>A0AAE1DC50</accession>
<evidence type="ECO:0000313" key="3">
    <source>
        <dbReference type="Proteomes" id="UP001283361"/>
    </source>
</evidence>
<dbReference type="EMBL" id="JAWDGP010004327">
    <property type="protein sequence ID" value="KAK3765269.1"/>
    <property type="molecule type" value="Genomic_DNA"/>
</dbReference>
<comment type="caution">
    <text evidence="2">The sequence shown here is derived from an EMBL/GenBank/DDBJ whole genome shotgun (WGS) entry which is preliminary data.</text>
</comment>
<feature type="compositionally biased region" description="Polar residues" evidence="1">
    <location>
        <begin position="114"/>
        <end position="128"/>
    </location>
</feature>
<dbReference type="Proteomes" id="UP001283361">
    <property type="component" value="Unassembled WGS sequence"/>
</dbReference>
<feature type="compositionally biased region" description="Basic residues" evidence="1">
    <location>
        <begin position="93"/>
        <end position="113"/>
    </location>
</feature>
<evidence type="ECO:0000313" key="2">
    <source>
        <dbReference type="EMBL" id="KAK3765269.1"/>
    </source>
</evidence>
<proteinExistence type="predicted"/>
<evidence type="ECO:0000256" key="1">
    <source>
        <dbReference type="SAM" id="MobiDB-lite"/>
    </source>
</evidence>
<dbReference type="AlphaFoldDB" id="A0AAE1DC50"/>
<organism evidence="2 3">
    <name type="scientific">Elysia crispata</name>
    <name type="common">lettuce slug</name>
    <dbReference type="NCBI Taxonomy" id="231223"/>
    <lineage>
        <taxon>Eukaryota</taxon>
        <taxon>Metazoa</taxon>
        <taxon>Spiralia</taxon>
        <taxon>Lophotrochozoa</taxon>
        <taxon>Mollusca</taxon>
        <taxon>Gastropoda</taxon>
        <taxon>Heterobranchia</taxon>
        <taxon>Euthyneura</taxon>
        <taxon>Panpulmonata</taxon>
        <taxon>Sacoglossa</taxon>
        <taxon>Placobranchoidea</taxon>
        <taxon>Plakobranchidae</taxon>
        <taxon>Elysia</taxon>
    </lineage>
</organism>
<keyword evidence="3" id="KW-1185">Reference proteome</keyword>
<feature type="region of interest" description="Disordered" evidence="1">
    <location>
        <begin position="79"/>
        <end position="132"/>
    </location>
</feature>
<gene>
    <name evidence="2" type="ORF">RRG08_051890</name>
</gene>